<proteinExistence type="predicted"/>
<evidence type="ECO:0000313" key="3">
    <source>
        <dbReference type="Proteomes" id="UP000186955"/>
    </source>
</evidence>
<evidence type="ECO:0000313" key="2">
    <source>
        <dbReference type="EMBL" id="OKP11176.1"/>
    </source>
</evidence>
<keyword evidence="1" id="KW-1133">Transmembrane helix</keyword>
<name>A0A1Q5UFC5_9EURO</name>
<keyword evidence="3" id="KW-1185">Reference proteome</keyword>
<dbReference type="AlphaFoldDB" id="A0A1Q5UFC5"/>
<accession>A0A1Q5UFC5</accession>
<feature type="transmembrane region" description="Helical" evidence="1">
    <location>
        <begin position="56"/>
        <end position="74"/>
    </location>
</feature>
<protein>
    <submittedName>
        <fullName evidence="2">Uncharacterized protein</fullName>
    </submittedName>
</protein>
<keyword evidence="1" id="KW-0472">Membrane</keyword>
<evidence type="ECO:0000256" key="1">
    <source>
        <dbReference type="SAM" id="Phobius"/>
    </source>
</evidence>
<gene>
    <name evidence="2" type="ORF">PENSUB_3198</name>
</gene>
<dbReference type="Proteomes" id="UP000186955">
    <property type="component" value="Unassembled WGS sequence"/>
</dbReference>
<reference evidence="2 3" key="1">
    <citation type="submission" date="2016-10" db="EMBL/GenBank/DDBJ databases">
        <title>Genome sequence of the ascomycete fungus Penicillium subrubescens.</title>
        <authorList>
            <person name="De Vries R.P."/>
            <person name="Peng M."/>
            <person name="Dilokpimol A."/>
            <person name="Hilden K."/>
            <person name="Makela M.R."/>
            <person name="Grigoriev I."/>
            <person name="Riley R."/>
            <person name="Granchi Z."/>
        </authorList>
    </citation>
    <scope>NUCLEOTIDE SEQUENCE [LARGE SCALE GENOMIC DNA]</scope>
    <source>
        <strain evidence="2 3">CBS 132785</strain>
    </source>
</reference>
<comment type="caution">
    <text evidence="2">The sequence shown here is derived from an EMBL/GenBank/DDBJ whole genome shotgun (WGS) entry which is preliminary data.</text>
</comment>
<dbReference type="OrthoDB" id="10042947at2759"/>
<organism evidence="2 3">
    <name type="scientific">Penicillium subrubescens</name>
    <dbReference type="NCBI Taxonomy" id="1316194"/>
    <lineage>
        <taxon>Eukaryota</taxon>
        <taxon>Fungi</taxon>
        <taxon>Dikarya</taxon>
        <taxon>Ascomycota</taxon>
        <taxon>Pezizomycotina</taxon>
        <taxon>Eurotiomycetes</taxon>
        <taxon>Eurotiomycetidae</taxon>
        <taxon>Eurotiales</taxon>
        <taxon>Aspergillaceae</taxon>
        <taxon>Penicillium</taxon>
    </lineage>
</organism>
<feature type="transmembrane region" description="Helical" evidence="1">
    <location>
        <begin position="12"/>
        <end position="36"/>
    </location>
</feature>
<dbReference type="EMBL" id="MNBE01000293">
    <property type="protein sequence ID" value="OKP11176.1"/>
    <property type="molecule type" value="Genomic_DNA"/>
</dbReference>
<sequence>MPSKQGQPGRKPFLLAPYVFGIQTVPLLASGIYTLLYPAAAASLPDSPLQGLSNGTIQALSLTSLSLGSFYAIASYQNNIPMMIAAVPGRLLAMVVFHRSGGGWKSVAPFEGVMGLLTAFGLWWDWRGFGVKDEKEE</sequence>
<keyword evidence="1" id="KW-0812">Transmembrane</keyword>